<dbReference type="Pfam" id="PF00440">
    <property type="entry name" value="TetR_N"/>
    <property type="match status" value="1"/>
</dbReference>
<name>A0A365HDD2_9ACTN</name>
<reference evidence="6 7" key="1">
    <citation type="submission" date="2018-06" db="EMBL/GenBank/DDBJ databases">
        <title>Actinomadura craniellae sp. nov. isolated from marine sponge Craniella sp.</title>
        <authorList>
            <person name="Li L."/>
            <person name="Xu Q.H."/>
            <person name="Lin H.W."/>
            <person name="Lu Y.H."/>
        </authorList>
    </citation>
    <scope>NUCLEOTIDE SEQUENCE [LARGE SCALE GENOMIC DNA]</scope>
    <source>
        <strain evidence="6 7">LHW63021</strain>
    </source>
</reference>
<dbReference type="PANTHER" id="PTHR30055:SF234">
    <property type="entry name" value="HTH-TYPE TRANSCRIPTIONAL REGULATOR BETI"/>
    <property type="match status" value="1"/>
</dbReference>
<evidence type="ECO:0000256" key="2">
    <source>
        <dbReference type="ARBA" id="ARBA00023125"/>
    </source>
</evidence>
<comment type="caution">
    <text evidence="6">The sequence shown here is derived from an EMBL/GenBank/DDBJ whole genome shotgun (WGS) entry which is preliminary data.</text>
</comment>
<accession>A0A365HDD2</accession>
<dbReference type="GO" id="GO:0000976">
    <property type="term" value="F:transcription cis-regulatory region binding"/>
    <property type="evidence" value="ECO:0007669"/>
    <property type="project" value="TreeGrafter"/>
</dbReference>
<dbReference type="InterPro" id="IPR009057">
    <property type="entry name" value="Homeodomain-like_sf"/>
</dbReference>
<dbReference type="Proteomes" id="UP000251891">
    <property type="component" value="Unassembled WGS sequence"/>
</dbReference>
<organism evidence="6 7">
    <name type="scientific">Actinomadura craniellae</name>
    <dbReference type="NCBI Taxonomy" id="2231787"/>
    <lineage>
        <taxon>Bacteria</taxon>
        <taxon>Bacillati</taxon>
        <taxon>Actinomycetota</taxon>
        <taxon>Actinomycetes</taxon>
        <taxon>Streptosporangiales</taxon>
        <taxon>Thermomonosporaceae</taxon>
        <taxon>Actinomadura</taxon>
    </lineage>
</organism>
<dbReference type="EMBL" id="QLYX01000001">
    <property type="protein sequence ID" value="RAY16926.1"/>
    <property type="molecule type" value="Genomic_DNA"/>
</dbReference>
<feature type="DNA-binding region" description="H-T-H motif" evidence="4">
    <location>
        <begin position="37"/>
        <end position="56"/>
    </location>
</feature>
<dbReference type="InterPro" id="IPR050109">
    <property type="entry name" value="HTH-type_TetR-like_transc_reg"/>
</dbReference>
<dbReference type="AlphaFoldDB" id="A0A365HDD2"/>
<dbReference type="RefSeq" id="WP_111862976.1">
    <property type="nucleotide sequence ID" value="NZ_QLYX01000001.1"/>
</dbReference>
<evidence type="ECO:0000313" key="6">
    <source>
        <dbReference type="EMBL" id="RAY16926.1"/>
    </source>
</evidence>
<keyword evidence="3" id="KW-0804">Transcription</keyword>
<keyword evidence="7" id="KW-1185">Reference proteome</keyword>
<dbReference type="OrthoDB" id="3212503at2"/>
<dbReference type="PROSITE" id="PS50977">
    <property type="entry name" value="HTH_TETR_2"/>
    <property type="match status" value="1"/>
</dbReference>
<evidence type="ECO:0000313" key="7">
    <source>
        <dbReference type="Proteomes" id="UP000251891"/>
    </source>
</evidence>
<gene>
    <name evidence="6" type="ORF">DPM19_01815</name>
</gene>
<feature type="domain" description="HTH tetR-type" evidence="5">
    <location>
        <begin position="15"/>
        <end position="74"/>
    </location>
</feature>
<dbReference type="Gene3D" id="1.10.357.10">
    <property type="entry name" value="Tetracycline Repressor, domain 2"/>
    <property type="match status" value="1"/>
</dbReference>
<evidence type="ECO:0000256" key="3">
    <source>
        <dbReference type="ARBA" id="ARBA00023163"/>
    </source>
</evidence>
<proteinExistence type="predicted"/>
<dbReference type="GO" id="GO:0003700">
    <property type="term" value="F:DNA-binding transcription factor activity"/>
    <property type="evidence" value="ECO:0007669"/>
    <property type="project" value="TreeGrafter"/>
</dbReference>
<keyword evidence="2 4" id="KW-0238">DNA-binding</keyword>
<protein>
    <submittedName>
        <fullName evidence="6">TetR/AcrR family transcriptional regulator</fullName>
    </submittedName>
</protein>
<evidence type="ECO:0000256" key="4">
    <source>
        <dbReference type="PROSITE-ProRule" id="PRU00335"/>
    </source>
</evidence>
<sequence>MRTHGWGGSPPAGDEEAILRIKNATHRCVAEHGGTTTIAHVAAALGISRQTVYRYFPSTEALLIAAALDGTQPFLARLARRLHPVTDPGEALVEAITYTIHQIPAEPYLRLLLDAGRGHSLLRSVTSQPARDIGRTLLEQTAVAWDASGIGPKQMDELIEWTLRTIQSFLIDPGDPERTETELRGFLRRWLAPGVIAAAVSGITDDSPVVS</sequence>
<evidence type="ECO:0000259" key="5">
    <source>
        <dbReference type="PROSITE" id="PS50977"/>
    </source>
</evidence>
<dbReference type="InterPro" id="IPR001647">
    <property type="entry name" value="HTH_TetR"/>
</dbReference>
<keyword evidence="1" id="KW-0805">Transcription regulation</keyword>
<dbReference type="SUPFAM" id="SSF46689">
    <property type="entry name" value="Homeodomain-like"/>
    <property type="match status" value="1"/>
</dbReference>
<evidence type="ECO:0000256" key="1">
    <source>
        <dbReference type="ARBA" id="ARBA00023015"/>
    </source>
</evidence>
<dbReference type="PANTHER" id="PTHR30055">
    <property type="entry name" value="HTH-TYPE TRANSCRIPTIONAL REGULATOR RUTR"/>
    <property type="match status" value="1"/>
</dbReference>